<dbReference type="Gene3D" id="1.20.120.330">
    <property type="entry name" value="Nucleotidyltransferases domain 2"/>
    <property type="match status" value="1"/>
</dbReference>
<keyword evidence="3" id="KW-1185">Reference proteome</keyword>
<sequence length="158" mass="17750">MSDTSDNPTLGAKRFFETFELWTKSHAGTAILSASILDRALRGAILAKMKPGLSKEKQERLFGGLKPLSEFAAKIDVAYALEVIDDDVYVKLMAIKNIRNRMAHEPKEYTFFSGDLFKHFQSFNFTGKAAKLQIFSEMVAYCLERIERGAVSANEQTT</sequence>
<keyword evidence="2" id="KW-0238">DNA-binding</keyword>
<dbReference type="PANTHER" id="PTHR37941:SF1">
    <property type="entry name" value="FUMARASE E-RELATED"/>
    <property type="match status" value="1"/>
</dbReference>
<dbReference type="PANTHER" id="PTHR37941">
    <property type="entry name" value="FUMARASE E-RELATED"/>
    <property type="match status" value="1"/>
</dbReference>
<evidence type="ECO:0000259" key="1">
    <source>
        <dbReference type="Pfam" id="PF13643"/>
    </source>
</evidence>
<evidence type="ECO:0000313" key="3">
    <source>
        <dbReference type="Proteomes" id="UP000542353"/>
    </source>
</evidence>
<proteinExistence type="predicted"/>
<gene>
    <name evidence="2" type="ORF">HNR60_001668</name>
</gene>
<evidence type="ECO:0000313" key="2">
    <source>
        <dbReference type="EMBL" id="MBB5046919.1"/>
    </source>
</evidence>
<dbReference type="GO" id="GO:0045892">
    <property type="term" value="P:negative regulation of DNA-templated transcription"/>
    <property type="evidence" value="ECO:0007669"/>
    <property type="project" value="TreeGrafter"/>
</dbReference>
<dbReference type="Pfam" id="PF13643">
    <property type="entry name" value="DUF4145"/>
    <property type="match status" value="1"/>
</dbReference>
<dbReference type="InterPro" id="IPR025285">
    <property type="entry name" value="DUF4145"/>
</dbReference>
<organism evidence="2 3">
    <name type="scientific">Rhodopseudomonas rhenobacensis</name>
    <dbReference type="NCBI Taxonomy" id="87461"/>
    <lineage>
        <taxon>Bacteria</taxon>
        <taxon>Pseudomonadati</taxon>
        <taxon>Pseudomonadota</taxon>
        <taxon>Alphaproteobacteria</taxon>
        <taxon>Hyphomicrobiales</taxon>
        <taxon>Nitrobacteraceae</taxon>
        <taxon>Rhodopseudomonas</taxon>
    </lineage>
</organism>
<dbReference type="SUPFAM" id="SSF158668">
    <property type="entry name" value="MtlR-like"/>
    <property type="match status" value="1"/>
</dbReference>
<dbReference type="AlphaFoldDB" id="A0A7W7Z2U4"/>
<accession>A0A7W7Z2U4</accession>
<name>A0A7W7Z2U4_9BRAD</name>
<feature type="domain" description="DUF4145" evidence="1">
    <location>
        <begin position="59"/>
        <end position="110"/>
    </location>
</feature>
<comment type="caution">
    <text evidence="2">The sequence shown here is derived from an EMBL/GenBank/DDBJ whole genome shotgun (WGS) entry which is preliminary data.</text>
</comment>
<dbReference type="GO" id="GO:0003677">
    <property type="term" value="F:DNA binding"/>
    <property type="evidence" value="ECO:0007669"/>
    <property type="project" value="UniProtKB-KW"/>
</dbReference>
<protein>
    <submittedName>
        <fullName evidence="2">DNA-binding MltR family transcriptional regulator</fullName>
    </submittedName>
</protein>
<dbReference type="InterPro" id="IPR007761">
    <property type="entry name" value="MtlR-like"/>
</dbReference>
<dbReference type="Proteomes" id="UP000542353">
    <property type="component" value="Unassembled WGS sequence"/>
</dbReference>
<dbReference type="InterPro" id="IPR038026">
    <property type="entry name" value="MtlR-like_sf"/>
</dbReference>
<dbReference type="EMBL" id="JACHIH010000007">
    <property type="protein sequence ID" value="MBB5046919.1"/>
    <property type="molecule type" value="Genomic_DNA"/>
</dbReference>
<reference evidence="2 3" key="1">
    <citation type="submission" date="2020-08" db="EMBL/GenBank/DDBJ databases">
        <title>Genomic Encyclopedia of Type Strains, Phase IV (KMG-IV): sequencing the most valuable type-strain genomes for metagenomic binning, comparative biology and taxonomic classification.</title>
        <authorList>
            <person name="Goeker M."/>
        </authorList>
    </citation>
    <scope>NUCLEOTIDE SEQUENCE [LARGE SCALE GENOMIC DNA]</scope>
    <source>
        <strain evidence="2 3">DSM 12706</strain>
    </source>
</reference>